<dbReference type="EMBL" id="KZ308791">
    <property type="protein sequence ID" value="KAG8234248.1"/>
    <property type="molecule type" value="Genomic_DNA"/>
</dbReference>
<evidence type="ECO:0000259" key="1">
    <source>
        <dbReference type="Pfam" id="PF13843"/>
    </source>
</evidence>
<proteinExistence type="predicted"/>
<dbReference type="Proteomes" id="UP000792457">
    <property type="component" value="Unassembled WGS sequence"/>
</dbReference>
<feature type="domain" description="PiggyBac transposable element-derived protein" evidence="1">
    <location>
        <begin position="63"/>
        <end position="130"/>
    </location>
</feature>
<protein>
    <recommendedName>
        <fullName evidence="1">PiggyBac transposable element-derived protein domain-containing protein</fullName>
    </recommendedName>
</protein>
<comment type="caution">
    <text evidence="2">The sequence shown here is derived from an EMBL/GenBank/DDBJ whole genome shotgun (WGS) entry which is preliminary data.</text>
</comment>
<dbReference type="Pfam" id="PF13843">
    <property type="entry name" value="DDE_Tnp_1_7"/>
    <property type="match status" value="1"/>
</dbReference>
<dbReference type="InterPro" id="IPR029526">
    <property type="entry name" value="PGBD"/>
</dbReference>
<dbReference type="PANTHER" id="PTHR46599:SF3">
    <property type="entry name" value="PIGGYBAC TRANSPOSABLE ELEMENT-DERIVED PROTEIN 4"/>
    <property type="match status" value="1"/>
</dbReference>
<dbReference type="PANTHER" id="PTHR46599">
    <property type="entry name" value="PIGGYBAC TRANSPOSABLE ELEMENT-DERIVED PROTEIN 4"/>
    <property type="match status" value="1"/>
</dbReference>
<reference evidence="2" key="2">
    <citation type="submission" date="2017-10" db="EMBL/GenBank/DDBJ databases">
        <title>Ladona fulva Genome sequencing and assembly.</title>
        <authorList>
            <person name="Murali S."/>
            <person name="Richards S."/>
            <person name="Bandaranaike D."/>
            <person name="Bellair M."/>
            <person name="Blankenburg K."/>
            <person name="Chao H."/>
            <person name="Dinh H."/>
            <person name="Doddapaneni H."/>
            <person name="Dugan-Rocha S."/>
            <person name="Elkadiri S."/>
            <person name="Gnanaolivu R."/>
            <person name="Hernandez B."/>
            <person name="Skinner E."/>
            <person name="Javaid M."/>
            <person name="Lee S."/>
            <person name="Li M."/>
            <person name="Ming W."/>
            <person name="Munidasa M."/>
            <person name="Muniz J."/>
            <person name="Nguyen L."/>
            <person name="Hughes D."/>
            <person name="Osuji N."/>
            <person name="Pu L.-L."/>
            <person name="Puazo M."/>
            <person name="Qu C."/>
            <person name="Quiroz J."/>
            <person name="Raj R."/>
            <person name="Weissenberger G."/>
            <person name="Xin Y."/>
            <person name="Zou X."/>
            <person name="Han Y."/>
            <person name="Worley K."/>
            <person name="Muzny D."/>
            <person name="Gibbs R."/>
        </authorList>
    </citation>
    <scope>NUCLEOTIDE SEQUENCE</scope>
    <source>
        <strain evidence="2">Sampled in the wild</strain>
    </source>
</reference>
<keyword evidence="3" id="KW-1185">Reference proteome</keyword>
<reference evidence="2" key="1">
    <citation type="submission" date="2013-04" db="EMBL/GenBank/DDBJ databases">
        <authorList>
            <person name="Qu J."/>
            <person name="Murali S.C."/>
            <person name="Bandaranaike D."/>
            <person name="Bellair M."/>
            <person name="Blankenburg K."/>
            <person name="Chao H."/>
            <person name="Dinh H."/>
            <person name="Doddapaneni H."/>
            <person name="Downs B."/>
            <person name="Dugan-Rocha S."/>
            <person name="Elkadiri S."/>
            <person name="Gnanaolivu R.D."/>
            <person name="Hernandez B."/>
            <person name="Javaid M."/>
            <person name="Jayaseelan J.C."/>
            <person name="Lee S."/>
            <person name="Li M."/>
            <person name="Ming W."/>
            <person name="Munidasa M."/>
            <person name="Muniz J."/>
            <person name="Nguyen L."/>
            <person name="Ongeri F."/>
            <person name="Osuji N."/>
            <person name="Pu L.-L."/>
            <person name="Puazo M."/>
            <person name="Qu C."/>
            <person name="Quiroz J."/>
            <person name="Raj R."/>
            <person name="Weissenberger G."/>
            <person name="Xin Y."/>
            <person name="Zou X."/>
            <person name="Han Y."/>
            <person name="Richards S."/>
            <person name="Worley K."/>
            <person name="Muzny D."/>
            <person name="Gibbs R."/>
        </authorList>
    </citation>
    <scope>NUCLEOTIDE SEQUENCE</scope>
    <source>
        <strain evidence="2">Sampled in the wild</strain>
    </source>
</reference>
<evidence type="ECO:0000313" key="3">
    <source>
        <dbReference type="Proteomes" id="UP000792457"/>
    </source>
</evidence>
<sequence length="165" mass="19131">MPFPGFPAAPSVAASTGRWFLWDLSSQEERRVVPACIGLGSKEAGLDVGAMEGASWRVHQMSEEKFRELYTPERDITIDESLLLYKGRLGWRQYMPQKRATFEIKTFMLCELKSGYVWSTVEDEENWKCNEYSKLSEAKRLEEKDKKILELEAQLAEAREMIKRL</sequence>
<organism evidence="2 3">
    <name type="scientific">Ladona fulva</name>
    <name type="common">Scarce chaser dragonfly</name>
    <name type="synonym">Libellula fulva</name>
    <dbReference type="NCBI Taxonomy" id="123851"/>
    <lineage>
        <taxon>Eukaryota</taxon>
        <taxon>Metazoa</taxon>
        <taxon>Ecdysozoa</taxon>
        <taxon>Arthropoda</taxon>
        <taxon>Hexapoda</taxon>
        <taxon>Insecta</taxon>
        <taxon>Pterygota</taxon>
        <taxon>Palaeoptera</taxon>
        <taxon>Odonata</taxon>
        <taxon>Epiprocta</taxon>
        <taxon>Anisoptera</taxon>
        <taxon>Libelluloidea</taxon>
        <taxon>Libellulidae</taxon>
        <taxon>Ladona</taxon>
    </lineage>
</organism>
<name>A0A8K0KH60_LADFU</name>
<evidence type="ECO:0000313" key="2">
    <source>
        <dbReference type="EMBL" id="KAG8234248.1"/>
    </source>
</evidence>
<dbReference type="OrthoDB" id="75807at2759"/>
<gene>
    <name evidence="2" type="ORF">J437_LFUL007755</name>
</gene>
<dbReference type="AlphaFoldDB" id="A0A8K0KH60"/>
<accession>A0A8K0KH60</accession>